<dbReference type="Proteomes" id="UP001056255">
    <property type="component" value="Chromosome II"/>
</dbReference>
<protein>
    <submittedName>
        <fullName evidence="1">Uncharacterized protein</fullName>
    </submittedName>
</protein>
<name>A0ABY4WZE6_9GAMM</name>
<keyword evidence="2" id="KW-1185">Reference proteome</keyword>
<organism evidence="1 2">
    <name type="scientific">Grimontia kaedaensis</name>
    <dbReference type="NCBI Taxonomy" id="2872157"/>
    <lineage>
        <taxon>Bacteria</taxon>
        <taxon>Pseudomonadati</taxon>
        <taxon>Pseudomonadota</taxon>
        <taxon>Gammaproteobacteria</taxon>
        <taxon>Vibrionales</taxon>
        <taxon>Vibrionaceae</taxon>
        <taxon>Grimontia</taxon>
    </lineage>
</organism>
<accession>A0ABY4WZE6</accession>
<gene>
    <name evidence="1" type="ORF">K6Q96_21675</name>
</gene>
<evidence type="ECO:0000313" key="2">
    <source>
        <dbReference type="Proteomes" id="UP001056255"/>
    </source>
</evidence>
<proteinExistence type="predicted"/>
<sequence>MQFTLRQATESGMGFLFGLSALTMRKYLEHVAMLTSREKDEGRIR</sequence>
<dbReference type="EMBL" id="CP082276">
    <property type="protein sequence ID" value="USH04349.1"/>
    <property type="molecule type" value="Genomic_DNA"/>
</dbReference>
<evidence type="ECO:0000313" key="1">
    <source>
        <dbReference type="EMBL" id="USH04349.1"/>
    </source>
</evidence>
<reference evidence="1" key="1">
    <citation type="submission" date="2021-08" db="EMBL/GenBank/DDBJ databases">
        <authorList>
            <person name="Sakaguchi M."/>
            <person name="Kikuchi T."/>
            <person name="Urbanczyk H."/>
        </authorList>
    </citation>
    <scope>NUCLEOTIDE SEQUENCE</scope>
    <source>
        <strain evidence="1">020920N</strain>
    </source>
</reference>
<dbReference type="RefSeq" id="WP_251880060.1">
    <property type="nucleotide sequence ID" value="NZ_CP082276.1"/>
</dbReference>